<dbReference type="RefSeq" id="WP_087663585.1">
    <property type="nucleotide sequence ID" value="NZ_NIBL01000003.1"/>
</dbReference>
<dbReference type="Pfam" id="PF00535">
    <property type="entry name" value="Glycos_transf_2"/>
    <property type="match status" value="1"/>
</dbReference>
<organism evidence="2 3">
    <name type="scientific">Enterococcus cecorum</name>
    <dbReference type="NCBI Taxonomy" id="44008"/>
    <lineage>
        <taxon>Bacteria</taxon>
        <taxon>Bacillati</taxon>
        <taxon>Bacillota</taxon>
        <taxon>Bacilli</taxon>
        <taxon>Lactobacillales</taxon>
        <taxon>Enterococcaceae</taxon>
        <taxon>Enterococcus</taxon>
    </lineage>
</organism>
<protein>
    <recommendedName>
        <fullName evidence="1">Glycosyltransferase 2-like domain-containing protein</fullName>
    </recommendedName>
</protein>
<dbReference type="Gene3D" id="3.90.550.10">
    <property type="entry name" value="Spore Coat Polysaccharide Biosynthesis Protein SpsA, Chain A"/>
    <property type="match status" value="1"/>
</dbReference>
<dbReference type="InterPro" id="IPR001173">
    <property type="entry name" value="Glyco_trans_2-like"/>
</dbReference>
<evidence type="ECO:0000259" key="1">
    <source>
        <dbReference type="Pfam" id="PF00535"/>
    </source>
</evidence>
<dbReference type="InterPro" id="IPR029044">
    <property type="entry name" value="Nucleotide-diphossugar_trans"/>
</dbReference>
<dbReference type="AlphaFoldDB" id="A0A200HRS3"/>
<dbReference type="PANTHER" id="PTHR33604">
    <property type="entry name" value="OSJNBA0004B13.7 PROTEIN"/>
    <property type="match status" value="1"/>
</dbReference>
<comment type="caution">
    <text evidence="2">The sequence shown here is derived from an EMBL/GenBank/DDBJ whole genome shotgun (WGS) entry which is preliminary data.</text>
</comment>
<gene>
    <name evidence="2" type="ORF">A5869_001966</name>
</gene>
<sequence>MKSFAIVLVCYNRLPGVERLLKQLEAANYNGRKDITLIFSIDNSGTDIVEKFAEDYTWLHGNKIVRTFPERQGLKKHILQCGDYTDQFDIVTVFEDDIFVSDSFYNYAYQAAEYYWNDDNIAGISLYGFQKNWINWLYRFEPQRSVYDSYFLKIAQSWGQVWTKDKWSKFKAWYEKHTEFSHSDSLPQNLFTWPESSWLKYHDRYCMETNRYFVYPYVSLSTNYSDPGEHATYAITDHQVELQYGKTTFCFPKFDDKAVVYDEFMEREHLGRFVGIDDQDLCVSLWGTKQNCLYKKYILTSKVLPYRIVSEFSLSLRPIELSVIKSVEGKGIYLYDTTCKTNVRARDINDQLRIYSIRSHDVLQLFPFIARFWIKEVWKRIGIKIRKKIKRK</sequence>
<name>A0A200HRS3_9ENTE</name>
<feature type="domain" description="Glycosyltransferase 2-like" evidence="1">
    <location>
        <begin position="6"/>
        <end position="145"/>
    </location>
</feature>
<evidence type="ECO:0000313" key="3">
    <source>
        <dbReference type="Proteomes" id="UP000196503"/>
    </source>
</evidence>
<dbReference type="EMBL" id="NIBL01000003">
    <property type="protein sequence ID" value="OUZ14861.1"/>
    <property type="molecule type" value="Genomic_DNA"/>
</dbReference>
<dbReference type="SUPFAM" id="SSF53448">
    <property type="entry name" value="Nucleotide-diphospho-sugar transferases"/>
    <property type="match status" value="1"/>
</dbReference>
<accession>A0A200HRS3</accession>
<proteinExistence type="predicted"/>
<dbReference type="Proteomes" id="UP000196503">
    <property type="component" value="Unassembled WGS sequence"/>
</dbReference>
<reference evidence="2 3" key="1">
    <citation type="submission" date="2017-05" db="EMBL/GenBank/DDBJ databases">
        <title>The Genome Sequence of Enterococcus faecium 2D5_DIV0622.</title>
        <authorList>
            <consortium name="The Broad Institute Genomics Platform"/>
            <consortium name="The Broad Institute Genomic Center for Infectious Diseases"/>
            <person name="Earl A."/>
            <person name="Manson A."/>
            <person name="Schwartman J."/>
            <person name="Gilmore M."/>
            <person name="Abouelleil A."/>
            <person name="Cao P."/>
            <person name="Chapman S."/>
            <person name="Cusick C."/>
            <person name="Shea T."/>
            <person name="Young S."/>
            <person name="Neafsey D."/>
            <person name="Nusbaum C."/>
            <person name="Birren B."/>
        </authorList>
    </citation>
    <scope>NUCLEOTIDE SEQUENCE [LARGE SCALE GENOMIC DNA]</scope>
    <source>
        <strain evidence="2 3">2D5_DIV0622</strain>
    </source>
</reference>
<evidence type="ECO:0000313" key="2">
    <source>
        <dbReference type="EMBL" id="OUZ14861.1"/>
    </source>
</evidence>
<dbReference type="PANTHER" id="PTHR33604:SF3">
    <property type="entry name" value="OSJNBA0004B13.7 PROTEIN"/>
    <property type="match status" value="1"/>
</dbReference>